<evidence type="ECO:0000256" key="1">
    <source>
        <dbReference type="SAM" id="MobiDB-lite"/>
    </source>
</evidence>
<sequence length="254" mass="29524">MKLPHVQFTSPAEWNPNLNDDHRTSEEMIKNFPPIPQDTINNFYVETGKINYEYLYRRKNSNVEIEHDDDDSVGTMPGLQVRYTENEYWEDFLLDDVNQRLIYQGIFDYCEQNDINANDIATVMTPLKPRYSVPTPIDYESKRKYFAHLKLLPPATYLHKMFKSPNPSANLKRRDEADVTDMIYSNTNAINTTRTHDCATRIHANTNTASSSDGGGSLRGPTIRISDTNDTTTTTTTNYISIYKRKYTWRKRLK</sequence>
<feature type="compositionally biased region" description="Polar residues" evidence="1">
    <location>
        <begin position="7"/>
        <end position="18"/>
    </location>
</feature>
<evidence type="ECO:0000313" key="3">
    <source>
        <dbReference type="Proteomes" id="UP000095751"/>
    </source>
</evidence>
<feature type="region of interest" description="Disordered" evidence="1">
    <location>
        <begin position="1"/>
        <end position="21"/>
    </location>
</feature>
<dbReference type="Proteomes" id="UP000095751">
    <property type="component" value="Unassembled WGS sequence"/>
</dbReference>
<dbReference type="KEGG" id="fcy:FRACYDRAFT_235603"/>
<organism evidence="2 3">
    <name type="scientific">Fragilariopsis cylindrus CCMP1102</name>
    <dbReference type="NCBI Taxonomy" id="635003"/>
    <lineage>
        <taxon>Eukaryota</taxon>
        <taxon>Sar</taxon>
        <taxon>Stramenopiles</taxon>
        <taxon>Ochrophyta</taxon>
        <taxon>Bacillariophyta</taxon>
        <taxon>Bacillariophyceae</taxon>
        <taxon>Bacillariophycidae</taxon>
        <taxon>Bacillariales</taxon>
        <taxon>Bacillariaceae</taxon>
        <taxon>Fragilariopsis</taxon>
    </lineage>
</organism>
<accession>A0A1E7FN37</accession>
<feature type="region of interest" description="Disordered" evidence="1">
    <location>
        <begin position="205"/>
        <end position="229"/>
    </location>
</feature>
<dbReference type="EMBL" id="KV784355">
    <property type="protein sequence ID" value="OEU19544.1"/>
    <property type="molecule type" value="Genomic_DNA"/>
</dbReference>
<name>A0A1E7FN37_9STRA</name>
<dbReference type="AlphaFoldDB" id="A0A1E7FN37"/>
<proteinExistence type="predicted"/>
<keyword evidence="3" id="KW-1185">Reference proteome</keyword>
<protein>
    <submittedName>
        <fullName evidence="2">Uncharacterized protein</fullName>
    </submittedName>
</protein>
<dbReference type="InParanoid" id="A0A1E7FN37"/>
<evidence type="ECO:0000313" key="2">
    <source>
        <dbReference type="EMBL" id="OEU19544.1"/>
    </source>
</evidence>
<gene>
    <name evidence="2" type="ORF">FRACYDRAFT_235603</name>
</gene>
<reference evidence="2 3" key="1">
    <citation type="submission" date="2016-09" db="EMBL/GenBank/DDBJ databases">
        <title>Extensive genetic diversity and differential bi-allelic expression allows diatom success in the polar Southern Ocean.</title>
        <authorList>
            <consortium name="DOE Joint Genome Institute"/>
            <person name="Mock T."/>
            <person name="Otillar R.P."/>
            <person name="Strauss J."/>
            <person name="Dupont C."/>
            <person name="Frickenhaus S."/>
            <person name="Maumus F."/>
            <person name="Mcmullan M."/>
            <person name="Sanges R."/>
            <person name="Schmutz J."/>
            <person name="Toseland A."/>
            <person name="Valas R."/>
            <person name="Veluchamy A."/>
            <person name="Ward B.J."/>
            <person name="Allen A."/>
            <person name="Barry K."/>
            <person name="Falciatore A."/>
            <person name="Ferrante M."/>
            <person name="Fortunato A.E."/>
            <person name="Gloeckner G."/>
            <person name="Gruber A."/>
            <person name="Hipkin R."/>
            <person name="Janech M."/>
            <person name="Kroth P."/>
            <person name="Leese F."/>
            <person name="Lindquist E."/>
            <person name="Lyon B.R."/>
            <person name="Martin J."/>
            <person name="Mayer C."/>
            <person name="Parker M."/>
            <person name="Quesneville H."/>
            <person name="Raymond J."/>
            <person name="Uhlig C."/>
            <person name="Valentin K.U."/>
            <person name="Worden A.Z."/>
            <person name="Armbrust E.V."/>
            <person name="Bowler C."/>
            <person name="Green B."/>
            <person name="Moulton V."/>
            <person name="Van Oosterhout C."/>
            <person name="Grigoriev I."/>
        </authorList>
    </citation>
    <scope>NUCLEOTIDE SEQUENCE [LARGE SCALE GENOMIC DNA]</scope>
    <source>
        <strain evidence="2 3">CCMP1102</strain>
    </source>
</reference>